<accession>A0A9E8RUP0</accession>
<protein>
    <submittedName>
        <fullName evidence="2">Uncharacterized protein</fullName>
    </submittedName>
</protein>
<dbReference type="AlphaFoldDB" id="A0A9E8RUP0"/>
<keyword evidence="3" id="KW-1185">Reference proteome</keyword>
<evidence type="ECO:0000313" key="3">
    <source>
        <dbReference type="Proteomes" id="UP001164718"/>
    </source>
</evidence>
<evidence type="ECO:0000313" key="2">
    <source>
        <dbReference type="EMBL" id="WAA09810.1"/>
    </source>
</evidence>
<dbReference type="Proteomes" id="UP001164718">
    <property type="component" value="Chromosome"/>
</dbReference>
<dbReference type="KEGG" id="faf:OE104_00045"/>
<dbReference type="EMBL" id="CP106878">
    <property type="protein sequence ID" value="WAA09810.1"/>
    <property type="molecule type" value="Genomic_DNA"/>
</dbReference>
<proteinExistence type="predicted"/>
<evidence type="ECO:0000256" key="1">
    <source>
        <dbReference type="SAM" id="Phobius"/>
    </source>
</evidence>
<feature type="transmembrane region" description="Helical" evidence="1">
    <location>
        <begin position="5"/>
        <end position="22"/>
    </location>
</feature>
<organism evidence="2 3">
    <name type="scientific">Fervidibacillus albus</name>
    <dbReference type="NCBI Taxonomy" id="2980026"/>
    <lineage>
        <taxon>Bacteria</taxon>
        <taxon>Bacillati</taxon>
        <taxon>Bacillota</taxon>
        <taxon>Bacilli</taxon>
        <taxon>Bacillales</taxon>
        <taxon>Bacillaceae</taxon>
        <taxon>Fervidibacillus</taxon>
    </lineage>
</organism>
<keyword evidence="1" id="KW-1133">Transmembrane helix</keyword>
<keyword evidence="1" id="KW-0472">Membrane</keyword>
<keyword evidence="1" id="KW-0812">Transmembrane</keyword>
<sequence length="237" mass="26637">MKKSLIIIASLLTVGMLIYLNYNDNKSEEVGLAESSVKLDQTQLGTEEKMDEIVTKVDFTRIYNSIEDLTEDASLIIEGKVLETESFNWQVGEDRTVYTKVNVEVEKVLKGDVQVGQVLTVMEPGGITTKEEAGIGKKFKDYPKEQLKEKVKVVFNGVPNMEMNDKVLLFADKTDFFASSLNEEHYVVLGAHQGKFNIKNGKVSRFVPPQAEGDYSPLEMSELAAYQKVKKLINEKL</sequence>
<name>A0A9E8RUP0_9BACI</name>
<gene>
    <name evidence="2" type="ORF">OE104_00045</name>
</gene>
<reference evidence="2" key="1">
    <citation type="submission" date="2022-09" db="EMBL/GenBank/DDBJ databases">
        <title>Complete Genomes of Fervidibacillus albus and Fervidibacillus halotolerans isolated from tidal flat sediments.</title>
        <authorList>
            <person name="Kwon K.K."/>
            <person name="Yang S.-H."/>
            <person name="Park M.J."/>
            <person name="Oh H.-M."/>
        </authorList>
    </citation>
    <scope>NUCLEOTIDE SEQUENCE</scope>
    <source>
        <strain evidence="2">MEBiC13591</strain>
    </source>
</reference>
<dbReference type="RefSeq" id="WP_275417594.1">
    <property type="nucleotide sequence ID" value="NZ_CP106878.1"/>
</dbReference>